<evidence type="ECO:0000313" key="5">
    <source>
        <dbReference type="Proteomes" id="UP000719412"/>
    </source>
</evidence>
<dbReference type="Gene3D" id="3.60.10.10">
    <property type="entry name" value="Endonuclease/exonuclease/phosphatase"/>
    <property type="match status" value="1"/>
</dbReference>
<feature type="region of interest" description="Disordered" evidence="2">
    <location>
        <begin position="268"/>
        <end position="403"/>
    </location>
</feature>
<comment type="caution">
    <text evidence="4">The sequence shown here is derived from an EMBL/GenBank/DDBJ whole genome shotgun (WGS) entry which is preliminary data.</text>
</comment>
<dbReference type="Pfam" id="PF03372">
    <property type="entry name" value="Exo_endo_phos"/>
    <property type="match status" value="1"/>
</dbReference>
<dbReference type="PANTHER" id="PTHR33273:SF2">
    <property type="entry name" value="ENDONUCLEASE_EXONUCLEASE_PHOSPHATASE DOMAIN-CONTAINING PROTEIN"/>
    <property type="match status" value="1"/>
</dbReference>
<dbReference type="SMART" id="SM00596">
    <property type="entry name" value="PRE_C2HC"/>
    <property type="match status" value="2"/>
</dbReference>
<feature type="compositionally biased region" description="Basic and acidic residues" evidence="2">
    <location>
        <begin position="365"/>
        <end position="392"/>
    </location>
</feature>
<dbReference type="InterPro" id="IPR000477">
    <property type="entry name" value="RT_dom"/>
</dbReference>
<gene>
    <name evidence="4" type="ORF">GEV33_007840</name>
</gene>
<reference evidence="4" key="2">
    <citation type="submission" date="2021-08" db="EMBL/GenBank/DDBJ databases">
        <authorList>
            <person name="Eriksson T."/>
        </authorList>
    </citation>
    <scope>NUCLEOTIDE SEQUENCE</scope>
    <source>
        <strain evidence="4">Stoneville</strain>
        <tissue evidence="4">Whole head</tissue>
    </source>
</reference>
<dbReference type="SUPFAM" id="SSF56219">
    <property type="entry name" value="DNase I-like"/>
    <property type="match status" value="1"/>
</dbReference>
<feature type="compositionally biased region" description="Acidic residues" evidence="2">
    <location>
        <begin position="1099"/>
        <end position="1113"/>
    </location>
</feature>
<dbReference type="Pfam" id="PF07530">
    <property type="entry name" value="PRE_C2HC"/>
    <property type="match status" value="2"/>
</dbReference>
<sequence length="1717" mass="192070">MAPATQPTLEDVLTRMSAQIAALTQEVKELRALKEEVDELRAFNDARLVQLEESNEDMVSMTATPNVVIAPFEATQPPADQDMEEPFQEVKGRKPRKRRPSVASLEDQAVEPGPNHGPPSAEAPIGPRPPIIIRVAAKWASVSSAMMTRQIKFSKAKTCIDGIRVNTVTVDDFRALTRLLEERKVSNHSFALPEQKTLRAVLRTVPCKILIDDVRADLEEQGLAPIKVTRMTSSRSKKPLPLVLVEVPKDKGAIFDLKTVCHLSVTVERSHKKGTPTTLSRTPEVCEMRRKSRHSFVRKNERRCGKMRKLRRCSHRELSGIPQGPPNQKISRSSGTQTATETHRGPRETVRHSRSPRQALSPKNRPRDQNRDQRQRVEKLRGRNLVKKDRARNPPQATLKQSPAIGKALTEILKAIQTSNTKEEILQNVLAIIPKILLDYDHDLDALLVSETKLQPGTPDPNIGGFELYRSDRTRGPGGGTAIYVRREIRHHQIVLPVLQNLEATAVTIATANGLLTIISCYHPSRLLLRENDINEILDSGTSVINAGDFNAKHEPWGSRRANRNGRILIEHADNIDIQIEARYRAALHSDHLPVLMHIGDEANDADRNSTVQITNWPRFAEILESDFGPVPRIQSVEDLESAAGAFEEKIKTAMSDSTRTRTRVEPQNKENLPQWIVDLIRAKNLARRQAYRTGSAVNRTEANRLGNEVKITAVIAETFADSLELQCRPNIADADLDHIEEVEHEIHEILSEPNDTPITPTSPEEVREIIGSLKVKKAPGPDHIPNTALKLLPDKVVVALTAIINASLRLCHFPLLPNVGKIVEKVILTRLVKMANDNAAIPDEQFGFRPKHSTADQLIHVTEFISHGMNQNKSTGAIFLDVAKAFDTVWHDGLVYKLHTAGLPLAMVKLINSFLQNRVFHAKIGHALSTEREIEAGVPQSSVLSPTLYAIFTADIPKPDGTKLALYADDTAILTWSGSPELATQRLQSAVESLETWFRLWRIDVNPEKSSAILFTRRLHRPAGRIVMFNFVIPWKTEVKYLGIKFDNHLRFNAQVEHAKTRAQAVRGKLNSLESQRVTDVSPPLSPAPAHSQQAEPSDSEIEMEETVEPETEAPFTKVQGRYRKRPTSNPGPVAQTVNSGPRRESPSAEAPKKFKRTNPQVPQTQPTRPAPAKSKIPPVIIHDASKWSSVSSAMTQKKIAFTKAQSCVDGIRSNPVTSDDFRALIHLLEERKVPFHSFTLPDLDDVKSALANQGLAPIKGTRMISTRSKKPLPLILVEVPKDQKQIFQLRSVCHLLIIVERPHEKGITAQCHRCQRFHHSQGHYRAHPMCVKCGENHDSQACKKAKTVPAKCANCGGAHTASYRGYPRFPRGYQGKKSSNQSQSGPQQKREIFNALWKAVFFTKRHFRPVDEIAMFNRVIPWTTAVKCLGVKFDNHLTFIPQVEHAKTRALIVRGQLNSLVCRRSMLSIKNKITIYRQIVRPAMTFTADYDEHPQTAEVSDPPTGLKCNHHFLSPAMFCPLLLFQNSAITRQGQFKGPVFPLVVTHKREHSVDAICSPLSSRDLFFQQSPHRTLDLLGSQLEADQQGGTDSNPVKRQTNYYYVRYINPEHQPSTVAKRLARHFAFGRSRLLTPVPPDQIRRMLGQYQPLSTYHLPSAPILTVPIPNLPVSVAEKALESLSSPPPFGGNEKSSRQVDTAFTLTPRTLFSEGITRSP</sequence>
<dbReference type="PANTHER" id="PTHR33273">
    <property type="entry name" value="DOMAIN-CONTAINING PROTEIN, PUTATIVE-RELATED"/>
    <property type="match status" value="1"/>
</dbReference>
<feature type="compositionally biased region" description="Basic and acidic residues" evidence="2">
    <location>
        <begin position="1143"/>
        <end position="1154"/>
    </location>
</feature>
<feature type="compositionally biased region" description="Polar residues" evidence="2">
    <location>
        <begin position="326"/>
        <end position="340"/>
    </location>
</feature>
<dbReference type="GO" id="GO:0003824">
    <property type="term" value="F:catalytic activity"/>
    <property type="evidence" value="ECO:0007669"/>
    <property type="project" value="InterPro"/>
</dbReference>
<feature type="region of interest" description="Disordered" evidence="2">
    <location>
        <begin position="76"/>
        <end position="127"/>
    </location>
</feature>
<dbReference type="InterPro" id="IPR005135">
    <property type="entry name" value="Endo/exonuclease/phosphatase"/>
</dbReference>
<feature type="compositionally biased region" description="Polar residues" evidence="2">
    <location>
        <begin position="1129"/>
        <end position="1141"/>
    </location>
</feature>
<proteinExistence type="predicted"/>
<dbReference type="InterPro" id="IPR006579">
    <property type="entry name" value="Pre_C2HC_dom"/>
</dbReference>
<accession>A0A8J6HIJ9</accession>
<keyword evidence="5" id="KW-1185">Reference proteome</keyword>
<evidence type="ECO:0000256" key="1">
    <source>
        <dbReference type="SAM" id="Coils"/>
    </source>
</evidence>
<evidence type="ECO:0000313" key="4">
    <source>
        <dbReference type="EMBL" id="KAH0814952.1"/>
    </source>
</evidence>
<feature type="domain" description="Reverse transcriptase" evidence="3">
    <location>
        <begin position="774"/>
        <end position="1047"/>
    </location>
</feature>
<feature type="compositionally biased region" description="Polar residues" evidence="2">
    <location>
        <begin position="1159"/>
        <end position="1169"/>
    </location>
</feature>
<dbReference type="PROSITE" id="PS50878">
    <property type="entry name" value="RT_POL"/>
    <property type="match status" value="1"/>
</dbReference>
<dbReference type="Pfam" id="PF00078">
    <property type="entry name" value="RVT_1"/>
    <property type="match status" value="1"/>
</dbReference>
<evidence type="ECO:0000259" key="3">
    <source>
        <dbReference type="PROSITE" id="PS50878"/>
    </source>
</evidence>
<dbReference type="CDD" id="cd01650">
    <property type="entry name" value="RT_nLTR_like"/>
    <property type="match status" value="1"/>
</dbReference>
<feature type="region of interest" description="Disordered" evidence="2">
    <location>
        <begin position="1071"/>
        <end position="1180"/>
    </location>
</feature>
<dbReference type="EMBL" id="JABDTM020023730">
    <property type="protein sequence ID" value="KAH0814952.1"/>
    <property type="molecule type" value="Genomic_DNA"/>
</dbReference>
<protein>
    <recommendedName>
        <fullName evidence="3">Reverse transcriptase domain-containing protein</fullName>
    </recommendedName>
</protein>
<feature type="compositionally biased region" description="Basic residues" evidence="2">
    <location>
        <begin position="305"/>
        <end position="314"/>
    </location>
</feature>
<reference evidence="4" key="1">
    <citation type="journal article" date="2020" name="J Insects Food Feed">
        <title>The yellow mealworm (Tenebrio molitor) genome: a resource for the emerging insects as food and feed industry.</title>
        <authorList>
            <person name="Eriksson T."/>
            <person name="Andere A."/>
            <person name="Kelstrup H."/>
            <person name="Emery V."/>
            <person name="Picard C."/>
        </authorList>
    </citation>
    <scope>NUCLEOTIDE SEQUENCE</scope>
    <source>
        <strain evidence="4">Stoneville</strain>
        <tissue evidence="4">Whole head</tissue>
    </source>
</reference>
<dbReference type="Proteomes" id="UP000719412">
    <property type="component" value="Unassembled WGS sequence"/>
</dbReference>
<feature type="coiled-coil region" evidence="1">
    <location>
        <begin position="13"/>
        <end position="43"/>
    </location>
</feature>
<organism evidence="4 5">
    <name type="scientific">Tenebrio molitor</name>
    <name type="common">Yellow mealworm beetle</name>
    <dbReference type="NCBI Taxonomy" id="7067"/>
    <lineage>
        <taxon>Eukaryota</taxon>
        <taxon>Metazoa</taxon>
        <taxon>Ecdysozoa</taxon>
        <taxon>Arthropoda</taxon>
        <taxon>Hexapoda</taxon>
        <taxon>Insecta</taxon>
        <taxon>Pterygota</taxon>
        <taxon>Neoptera</taxon>
        <taxon>Endopterygota</taxon>
        <taxon>Coleoptera</taxon>
        <taxon>Polyphaga</taxon>
        <taxon>Cucujiformia</taxon>
        <taxon>Tenebrionidae</taxon>
        <taxon>Tenebrio</taxon>
    </lineage>
</organism>
<name>A0A8J6HIJ9_TENMO</name>
<feature type="compositionally biased region" description="Basic and acidic residues" evidence="2">
    <location>
        <begin position="341"/>
        <end position="351"/>
    </location>
</feature>
<evidence type="ECO:0000256" key="2">
    <source>
        <dbReference type="SAM" id="MobiDB-lite"/>
    </source>
</evidence>
<keyword evidence="1" id="KW-0175">Coiled coil</keyword>
<dbReference type="InterPro" id="IPR036691">
    <property type="entry name" value="Endo/exonu/phosph_ase_sf"/>
</dbReference>